<comment type="caution">
    <text evidence="2">The sequence shown here is derived from an EMBL/GenBank/DDBJ whole genome shotgun (WGS) entry which is preliminary data.</text>
</comment>
<organism evidence="2 3">
    <name type="scientific">Sinomonas terricola</name>
    <dbReference type="NCBI Taxonomy" id="3110330"/>
    <lineage>
        <taxon>Bacteria</taxon>
        <taxon>Bacillati</taxon>
        <taxon>Actinomycetota</taxon>
        <taxon>Actinomycetes</taxon>
        <taxon>Micrococcales</taxon>
        <taxon>Micrococcaceae</taxon>
        <taxon>Sinomonas</taxon>
    </lineage>
</organism>
<dbReference type="Proteomes" id="UP001304769">
    <property type="component" value="Unassembled WGS sequence"/>
</dbReference>
<dbReference type="SUPFAM" id="SSF141571">
    <property type="entry name" value="Pentapeptide repeat-like"/>
    <property type="match status" value="1"/>
</dbReference>
<dbReference type="PANTHER" id="PTHR47485">
    <property type="entry name" value="THYLAKOID LUMENAL 17.4 KDA PROTEIN, CHLOROPLASTIC"/>
    <property type="match status" value="1"/>
</dbReference>
<sequence>MSPRKESTRPRLSELRLDRLEAGFAGDVEAGARIEGLAFDGADLADRGLAGITFVECLLRDVSLHNADLTGASFVETRMERLSAPVLSAQRSRFRDAEIEGSRIGSAELYDGAWDGTLVRGCKLGFVNLRGAKLADVLFEDCVIEELDLGRANAARVAFDGCTIDSLDVTGAELAHVDLRGSRIGRIGGIEGLRGAIVSPFQAAELAEALAEHLGIAVQD</sequence>
<dbReference type="InterPro" id="IPR001646">
    <property type="entry name" value="5peptide_repeat"/>
</dbReference>
<proteinExistence type="predicted"/>
<keyword evidence="1" id="KW-0677">Repeat</keyword>
<accession>A0ABU5T594</accession>
<dbReference type="PANTHER" id="PTHR47485:SF1">
    <property type="entry name" value="THYLAKOID LUMENAL 17.4 KDA PROTEIN, CHLOROPLASTIC"/>
    <property type="match status" value="1"/>
</dbReference>
<dbReference type="EMBL" id="JAYGGQ010000005">
    <property type="protein sequence ID" value="MEA5454837.1"/>
    <property type="molecule type" value="Genomic_DNA"/>
</dbReference>
<keyword evidence="3" id="KW-1185">Reference proteome</keyword>
<reference evidence="2 3" key="1">
    <citation type="submission" date="2023-12" db="EMBL/GenBank/DDBJ databases">
        <title>Sinomonas terricola sp. nov, isolated from litchi orchard soil in Guangdong, PR China.</title>
        <authorList>
            <person name="Jiaxin W."/>
            <person name="Yang Z."/>
            <person name="Honghui Z."/>
        </authorList>
    </citation>
    <scope>NUCLEOTIDE SEQUENCE [LARGE SCALE GENOMIC DNA]</scope>
    <source>
        <strain evidence="2 3">JGH33</strain>
    </source>
</reference>
<dbReference type="Gene3D" id="2.160.20.80">
    <property type="entry name" value="E3 ubiquitin-protein ligase SopA"/>
    <property type="match status" value="1"/>
</dbReference>
<evidence type="ECO:0000313" key="3">
    <source>
        <dbReference type="Proteomes" id="UP001304769"/>
    </source>
</evidence>
<protein>
    <submittedName>
        <fullName evidence="2">Pentapeptide repeat-containing protein</fullName>
    </submittedName>
</protein>
<name>A0ABU5T594_9MICC</name>
<dbReference type="Pfam" id="PF00805">
    <property type="entry name" value="Pentapeptide"/>
    <property type="match status" value="1"/>
</dbReference>
<gene>
    <name evidence="2" type="ORF">SPF06_08900</name>
</gene>
<evidence type="ECO:0000256" key="1">
    <source>
        <dbReference type="ARBA" id="ARBA00022737"/>
    </source>
</evidence>
<evidence type="ECO:0000313" key="2">
    <source>
        <dbReference type="EMBL" id="MEA5454837.1"/>
    </source>
</evidence>
<dbReference type="RefSeq" id="WP_323278683.1">
    <property type="nucleotide sequence ID" value="NZ_JAYGGQ010000005.1"/>
</dbReference>